<dbReference type="RefSeq" id="WP_057852141.1">
    <property type="nucleotide sequence ID" value="NZ_LLXX01000124.1"/>
</dbReference>
<dbReference type="Proteomes" id="UP000051913">
    <property type="component" value="Unassembled WGS sequence"/>
</dbReference>
<dbReference type="CDD" id="cd04622">
    <property type="entry name" value="CBS_pair_HRP1_like"/>
    <property type="match status" value="1"/>
</dbReference>
<sequence length="145" mass="15945">MKIREVMTRDTKLATPDDTLRHAAKLMKECDCGILPVAEDDRLVGMITDRDIAVRCVAEGKGPNAKVREAMTEEVKYCFEDEIVSHVCENMSEIQVRRLPVLDRNKRLVGIVSLGDLASKAPGTARALRGIAQPSMQHNQSSAAA</sequence>
<protein>
    <submittedName>
        <fullName evidence="4">Inosine-5-monophosphate dehydrogenase</fullName>
    </submittedName>
</protein>
<keyword evidence="5" id="KW-1185">Reference proteome</keyword>
<dbReference type="PANTHER" id="PTHR43080">
    <property type="entry name" value="CBS DOMAIN-CONTAINING PROTEIN CBSX3, MITOCHONDRIAL"/>
    <property type="match status" value="1"/>
</dbReference>
<dbReference type="SMART" id="SM00116">
    <property type="entry name" value="CBS"/>
    <property type="match status" value="2"/>
</dbReference>
<dbReference type="SUPFAM" id="SSF54631">
    <property type="entry name" value="CBS-domain pair"/>
    <property type="match status" value="1"/>
</dbReference>
<dbReference type="EMBL" id="LLXX01000124">
    <property type="protein sequence ID" value="KRR04564.1"/>
    <property type="molecule type" value="Genomic_DNA"/>
</dbReference>
<proteinExistence type="predicted"/>
<dbReference type="STRING" id="1518501.CQ10_04460"/>
<dbReference type="OrthoDB" id="9802114at2"/>
<dbReference type="InterPro" id="IPR000644">
    <property type="entry name" value="CBS_dom"/>
</dbReference>
<keyword evidence="1 2" id="KW-0129">CBS domain</keyword>
<evidence type="ECO:0000313" key="5">
    <source>
        <dbReference type="Proteomes" id="UP000051913"/>
    </source>
</evidence>
<evidence type="ECO:0000313" key="4">
    <source>
        <dbReference type="EMBL" id="KRR04564.1"/>
    </source>
</evidence>
<organism evidence="4 5">
    <name type="scientific">Bradyrhizobium valentinum</name>
    <dbReference type="NCBI Taxonomy" id="1518501"/>
    <lineage>
        <taxon>Bacteria</taxon>
        <taxon>Pseudomonadati</taxon>
        <taxon>Pseudomonadota</taxon>
        <taxon>Alphaproteobacteria</taxon>
        <taxon>Hyphomicrobiales</taxon>
        <taxon>Nitrobacteraceae</taxon>
        <taxon>Bradyrhizobium</taxon>
    </lineage>
</organism>
<gene>
    <name evidence="4" type="ORF">CP49_11045</name>
</gene>
<dbReference type="InterPro" id="IPR046342">
    <property type="entry name" value="CBS_dom_sf"/>
</dbReference>
<evidence type="ECO:0000256" key="2">
    <source>
        <dbReference type="PROSITE-ProRule" id="PRU00703"/>
    </source>
</evidence>
<comment type="caution">
    <text evidence="4">The sequence shown here is derived from an EMBL/GenBank/DDBJ whole genome shotgun (WGS) entry which is preliminary data.</text>
</comment>
<dbReference type="Gene3D" id="3.10.580.10">
    <property type="entry name" value="CBS-domain"/>
    <property type="match status" value="1"/>
</dbReference>
<dbReference type="InterPro" id="IPR051257">
    <property type="entry name" value="Diverse_CBS-Domain"/>
</dbReference>
<feature type="domain" description="CBS" evidence="3">
    <location>
        <begin position="7"/>
        <end position="64"/>
    </location>
</feature>
<feature type="domain" description="CBS" evidence="3">
    <location>
        <begin position="71"/>
        <end position="128"/>
    </location>
</feature>
<reference evidence="4 5" key="1">
    <citation type="submission" date="2014-03" db="EMBL/GenBank/DDBJ databases">
        <title>Bradyrhizobium valentinum sp. nov., isolated from effective nodules of Lupinus mariae-josephae, a lupine endemic of basic-lime soils in Eastern Spain.</title>
        <authorList>
            <person name="Duran D."/>
            <person name="Rey L."/>
            <person name="Navarro A."/>
            <person name="Busquets A."/>
            <person name="Imperial J."/>
            <person name="Ruiz-Argueso T."/>
        </authorList>
    </citation>
    <scope>NUCLEOTIDE SEQUENCE [LARGE SCALE GENOMIC DNA]</scope>
    <source>
        <strain evidence="4 5">LmjM3</strain>
    </source>
</reference>
<dbReference type="PROSITE" id="PS51371">
    <property type="entry name" value="CBS"/>
    <property type="match status" value="2"/>
</dbReference>
<evidence type="ECO:0000259" key="3">
    <source>
        <dbReference type="PROSITE" id="PS51371"/>
    </source>
</evidence>
<name>A0A0R3KUB0_9BRAD</name>
<dbReference type="AlphaFoldDB" id="A0A0R3KUB0"/>
<evidence type="ECO:0000256" key="1">
    <source>
        <dbReference type="ARBA" id="ARBA00023122"/>
    </source>
</evidence>
<dbReference type="PANTHER" id="PTHR43080:SF2">
    <property type="entry name" value="CBS DOMAIN-CONTAINING PROTEIN"/>
    <property type="match status" value="1"/>
</dbReference>
<dbReference type="Pfam" id="PF00571">
    <property type="entry name" value="CBS"/>
    <property type="match status" value="2"/>
</dbReference>
<accession>A0A0R3KUB0</accession>